<keyword evidence="5" id="KW-0645">Protease</keyword>
<gene>
    <name evidence="21" type="ORF">ERL59_18515</name>
</gene>
<dbReference type="Pfam" id="PF00912">
    <property type="entry name" value="Transgly"/>
    <property type="match status" value="1"/>
</dbReference>
<reference evidence="21 22" key="1">
    <citation type="submission" date="2019-01" db="EMBL/GenBank/DDBJ databases">
        <title>Chengkuizengella sp. nov., isolated from deep-sea sediment of East Pacific Ocean.</title>
        <authorList>
            <person name="Yang J."/>
            <person name="Lai Q."/>
            <person name="Shao Z."/>
        </authorList>
    </citation>
    <scope>NUCLEOTIDE SEQUENCE [LARGE SCALE GENOMIC DNA]</scope>
    <source>
        <strain evidence="21 22">YPA3-1-1</strain>
    </source>
</reference>
<dbReference type="GO" id="GO:0008658">
    <property type="term" value="F:penicillin binding"/>
    <property type="evidence" value="ECO:0007669"/>
    <property type="project" value="InterPro"/>
</dbReference>
<evidence type="ECO:0000256" key="4">
    <source>
        <dbReference type="ARBA" id="ARBA00022645"/>
    </source>
</evidence>
<evidence type="ECO:0000256" key="10">
    <source>
        <dbReference type="ARBA" id="ARBA00022960"/>
    </source>
</evidence>
<keyword evidence="15" id="KW-0961">Cell wall biogenesis/degradation</keyword>
<comment type="catalytic activity">
    <reaction evidence="17">
        <text>[GlcNAc-(1-&gt;4)-Mur2Ac(oyl-L-Ala-gamma-D-Glu-L-Lys-D-Ala-D-Ala)](n)-di-trans,octa-cis-undecaprenyl diphosphate + beta-D-GlcNAc-(1-&gt;4)-Mur2Ac(oyl-L-Ala-gamma-D-Glu-L-Lys-D-Ala-D-Ala)-di-trans,octa-cis-undecaprenyl diphosphate = [GlcNAc-(1-&gt;4)-Mur2Ac(oyl-L-Ala-gamma-D-Glu-L-Lys-D-Ala-D-Ala)](n+1)-di-trans,octa-cis-undecaprenyl diphosphate + di-trans,octa-cis-undecaprenyl diphosphate + H(+)</text>
        <dbReference type="Rhea" id="RHEA:23708"/>
        <dbReference type="Rhea" id="RHEA-COMP:9602"/>
        <dbReference type="Rhea" id="RHEA-COMP:9603"/>
        <dbReference type="ChEBI" id="CHEBI:15378"/>
        <dbReference type="ChEBI" id="CHEBI:58405"/>
        <dbReference type="ChEBI" id="CHEBI:60033"/>
        <dbReference type="ChEBI" id="CHEBI:78435"/>
        <dbReference type="EC" id="2.4.99.28"/>
    </reaction>
</comment>
<feature type="domain" description="Fibronectin type-III" evidence="20">
    <location>
        <begin position="649"/>
        <end position="743"/>
    </location>
</feature>
<feature type="region of interest" description="Disordered" evidence="18">
    <location>
        <begin position="1"/>
        <end position="20"/>
    </location>
</feature>
<keyword evidence="22" id="KW-1185">Reference proteome</keyword>
<dbReference type="SUPFAM" id="SSF53955">
    <property type="entry name" value="Lysozyme-like"/>
    <property type="match status" value="1"/>
</dbReference>
<evidence type="ECO:0000256" key="13">
    <source>
        <dbReference type="ARBA" id="ARBA00023136"/>
    </source>
</evidence>
<organism evidence="21 22">
    <name type="scientific">Chengkuizengella marina</name>
    <dbReference type="NCBI Taxonomy" id="2507566"/>
    <lineage>
        <taxon>Bacteria</taxon>
        <taxon>Bacillati</taxon>
        <taxon>Bacillota</taxon>
        <taxon>Bacilli</taxon>
        <taxon>Bacillales</taxon>
        <taxon>Paenibacillaceae</taxon>
        <taxon>Chengkuizengella</taxon>
    </lineage>
</organism>
<accession>A0A6N9Q7W2</accession>
<dbReference type="InterPro" id="IPR012338">
    <property type="entry name" value="Beta-lactam/transpept-like"/>
</dbReference>
<dbReference type="Proteomes" id="UP000448943">
    <property type="component" value="Unassembled WGS sequence"/>
</dbReference>
<evidence type="ECO:0000256" key="2">
    <source>
        <dbReference type="ARBA" id="ARBA00007739"/>
    </source>
</evidence>
<keyword evidence="4" id="KW-0121">Carboxypeptidase</keyword>
<keyword evidence="6" id="KW-0328">Glycosyltransferase</keyword>
<keyword evidence="3" id="KW-1003">Cell membrane</keyword>
<keyword evidence="10" id="KW-0133">Cell shape</keyword>
<evidence type="ECO:0000256" key="8">
    <source>
        <dbReference type="ARBA" id="ARBA00022692"/>
    </source>
</evidence>
<evidence type="ECO:0000256" key="3">
    <source>
        <dbReference type="ARBA" id="ARBA00022475"/>
    </source>
</evidence>
<dbReference type="EMBL" id="SIJB01000047">
    <property type="protein sequence ID" value="NBI30948.1"/>
    <property type="molecule type" value="Genomic_DNA"/>
</dbReference>
<dbReference type="GO" id="GO:0009252">
    <property type="term" value="P:peptidoglycan biosynthetic process"/>
    <property type="evidence" value="ECO:0007669"/>
    <property type="project" value="UniProtKB-KW"/>
</dbReference>
<dbReference type="InterPro" id="IPR050396">
    <property type="entry name" value="Glycosyltr_51/Transpeptidase"/>
</dbReference>
<keyword evidence="12 19" id="KW-1133">Transmembrane helix</keyword>
<dbReference type="GO" id="GO:0071555">
    <property type="term" value="P:cell wall organization"/>
    <property type="evidence" value="ECO:0007669"/>
    <property type="project" value="UniProtKB-KW"/>
</dbReference>
<keyword evidence="14" id="KW-0511">Multifunctional enzyme</keyword>
<keyword evidence="9" id="KW-0378">Hydrolase</keyword>
<evidence type="ECO:0000313" key="21">
    <source>
        <dbReference type="EMBL" id="NBI30948.1"/>
    </source>
</evidence>
<dbReference type="Gene3D" id="2.60.40.10">
    <property type="entry name" value="Immunoglobulins"/>
    <property type="match status" value="1"/>
</dbReference>
<dbReference type="InterPro" id="IPR001460">
    <property type="entry name" value="PCN-bd_Tpept"/>
</dbReference>
<evidence type="ECO:0000256" key="18">
    <source>
        <dbReference type="SAM" id="MobiDB-lite"/>
    </source>
</evidence>
<evidence type="ECO:0000256" key="5">
    <source>
        <dbReference type="ARBA" id="ARBA00022670"/>
    </source>
</evidence>
<evidence type="ECO:0000256" key="16">
    <source>
        <dbReference type="ARBA" id="ARBA00034000"/>
    </source>
</evidence>
<evidence type="ECO:0000256" key="9">
    <source>
        <dbReference type="ARBA" id="ARBA00022801"/>
    </source>
</evidence>
<dbReference type="PANTHER" id="PTHR32282:SF32">
    <property type="entry name" value="PENICILLIN-BINDING PROTEIN 2A"/>
    <property type="match status" value="1"/>
</dbReference>
<comment type="similarity">
    <text evidence="1">In the C-terminal section; belongs to the transpeptidase family.</text>
</comment>
<feature type="transmembrane region" description="Helical" evidence="19">
    <location>
        <begin position="30"/>
        <end position="54"/>
    </location>
</feature>
<dbReference type="InterPro" id="IPR036950">
    <property type="entry name" value="PBP_transglycosylase"/>
</dbReference>
<dbReference type="RefSeq" id="WP_160647756.1">
    <property type="nucleotide sequence ID" value="NZ_SIJB01000047.1"/>
</dbReference>
<protein>
    <submittedName>
        <fullName evidence="21">PBP1A family penicillin-binding protein</fullName>
    </submittedName>
</protein>
<name>A0A6N9Q7W2_9BACL</name>
<evidence type="ECO:0000313" key="22">
    <source>
        <dbReference type="Proteomes" id="UP000448943"/>
    </source>
</evidence>
<dbReference type="InterPro" id="IPR036116">
    <property type="entry name" value="FN3_sf"/>
</dbReference>
<evidence type="ECO:0000256" key="15">
    <source>
        <dbReference type="ARBA" id="ARBA00023316"/>
    </source>
</evidence>
<dbReference type="SUPFAM" id="SSF56601">
    <property type="entry name" value="beta-lactamase/transpeptidase-like"/>
    <property type="match status" value="1"/>
</dbReference>
<dbReference type="GO" id="GO:0008360">
    <property type="term" value="P:regulation of cell shape"/>
    <property type="evidence" value="ECO:0007669"/>
    <property type="project" value="UniProtKB-KW"/>
</dbReference>
<evidence type="ECO:0000256" key="12">
    <source>
        <dbReference type="ARBA" id="ARBA00022989"/>
    </source>
</evidence>
<evidence type="ECO:0000256" key="7">
    <source>
        <dbReference type="ARBA" id="ARBA00022679"/>
    </source>
</evidence>
<comment type="catalytic activity">
    <reaction evidence="16">
        <text>Preferential cleavage: (Ac)2-L-Lys-D-Ala-|-D-Ala. Also transpeptidation of peptidyl-alanyl moieties that are N-acyl substituents of D-alanine.</text>
        <dbReference type="EC" id="3.4.16.4"/>
    </reaction>
</comment>
<evidence type="ECO:0000259" key="20">
    <source>
        <dbReference type="PROSITE" id="PS50853"/>
    </source>
</evidence>
<evidence type="ECO:0000256" key="11">
    <source>
        <dbReference type="ARBA" id="ARBA00022984"/>
    </source>
</evidence>
<dbReference type="InterPro" id="IPR023346">
    <property type="entry name" value="Lysozyme-like_dom_sf"/>
</dbReference>
<comment type="caution">
    <text evidence="21">The sequence shown here is derived from an EMBL/GenBank/DDBJ whole genome shotgun (WGS) entry which is preliminary data.</text>
</comment>
<dbReference type="InterPro" id="IPR003961">
    <property type="entry name" value="FN3_dom"/>
</dbReference>
<dbReference type="GO" id="GO:0009002">
    <property type="term" value="F:serine-type D-Ala-D-Ala carboxypeptidase activity"/>
    <property type="evidence" value="ECO:0007669"/>
    <property type="project" value="UniProtKB-EC"/>
</dbReference>
<dbReference type="Gene3D" id="3.40.710.10">
    <property type="entry name" value="DD-peptidase/beta-lactamase superfamily"/>
    <property type="match status" value="1"/>
</dbReference>
<dbReference type="InterPro" id="IPR001264">
    <property type="entry name" value="Glyco_trans_51"/>
</dbReference>
<sequence length="757" mass="86026">MKEKSPSNETVNQEEKSNSQKLNKRNMKSFFKWLTISIVVFIILLFVGYLLIIFNGERLLKENLKKMDMLETSIIYDHNGEEIRKLFKENREIVSSTDIPELMIDAFIATEDKRFNEHGGVDLWAIGRALYRDVVSGEIVEGGSTITQQLAKNMFLSSEKTLFRKVQEASIAIALENQFTKDEILAMYLNQIYFGQGNIYGVKAASKSYFGKDNLHDLELWEIATLAGIPKAPSYYNPIDDAEKSKDRRSIVLQLMFEQNIISKTEMNEAKKVEYQPIAVEKQNNVSFIDYVILEAANKAGISEDELREGGYKIYTTLDKNVQKALEQTFAEDEWFPESGPEQQVQASMVIMDHHNGELKGMIGGRDVVQKGLNRVVIPRQPGSSFKPIAVYAPALETGSWQPYSYLKDEPIKFGDYAPKNYYNRYLGQVSMVKAIEDSINIPAVWLLNEIGIQTGIDFINQVGIELDENDRNLSIALGGLTTGVTPLEMAQAYSSFANNGTWIEATSIRKVINDLGETIYVSEPETKEVMSKQNAYYMTKMMEQVVQKGTGTKAQLNTSVAGKTGSTQIGLSEVTDPNATRDLWFVGYTPEWTGAVWMGFDKTDAQHYLKVTSSYPAQLFSQVMSRALVDVPPSSFVRPEGVDELIEPPSAVSDLNASYNERNRVVELTWSPVRGNHNLYLVYKREKKDKNYELVFSTPDSYILDIAIEEKKEYEYYVITYNNAYEMYSRKSNTVKVEIPKDKNRFFFDDIPPLFD</sequence>
<dbReference type="GO" id="GO:0008955">
    <property type="term" value="F:peptidoglycan glycosyltransferase activity"/>
    <property type="evidence" value="ECO:0007669"/>
    <property type="project" value="UniProtKB-EC"/>
</dbReference>
<keyword evidence="11" id="KW-0573">Peptidoglycan synthesis</keyword>
<dbReference type="GO" id="GO:0006508">
    <property type="term" value="P:proteolysis"/>
    <property type="evidence" value="ECO:0007669"/>
    <property type="project" value="UniProtKB-KW"/>
</dbReference>
<dbReference type="Pfam" id="PF00905">
    <property type="entry name" value="Transpeptidase"/>
    <property type="match status" value="1"/>
</dbReference>
<dbReference type="Gene3D" id="1.10.3810.10">
    <property type="entry name" value="Biosynthetic peptidoglycan transglycosylase-like"/>
    <property type="match status" value="1"/>
</dbReference>
<dbReference type="FunFam" id="1.10.3810.10:FF:000001">
    <property type="entry name" value="Penicillin-binding protein 1A"/>
    <property type="match status" value="1"/>
</dbReference>
<dbReference type="SUPFAM" id="SSF49265">
    <property type="entry name" value="Fibronectin type III"/>
    <property type="match status" value="1"/>
</dbReference>
<evidence type="ECO:0000256" key="1">
    <source>
        <dbReference type="ARBA" id="ARBA00007090"/>
    </source>
</evidence>
<comment type="similarity">
    <text evidence="2">In the N-terminal section; belongs to the glycosyltransferase 51 family.</text>
</comment>
<keyword evidence="8 19" id="KW-0812">Transmembrane</keyword>
<dbReference type="GO" id="GO:0030288">
    <property type="term" value="C:outer membrane-bounded periplasmic space"/>
    <property type="evidence" value="ECO:0007669"/>
    <property type="project" value="TreeGrafter"/>
</dbReference>
<proteinExistence type="inferred from homology"/>
<dbReference type="PANTHER" id="PTHR32282">
    <property type="entry name" value="BINDING PROTEIN TRANSPEPTIDASE, PUTATIVE-RELATED"/>
    <property type="match status" value="1"/>
</dbReference>
<dbReference type="PROSITE" id="PS50853">
    <property type="entry name" value="FN3"/>
    <property type="match status" value="1"/>
</dbReference>
<dbReference type="AlphaFoldDB" id="A0A6N9Q7W2"/>
<evidence type="ECO:0000256" key="19">
    <source>
        <dbReference type="SAM" id="Phobius"/>
    </source>
</evidence>
<dbReference type="OrthoDB" id="9766909at2"/>
<keyword evidence="13 19" id="KW-0472">Membrane</keyword>
<evidence type="ECO:0000256" key="17">
    <source>
        <dbReference type="ARBA" id="ARBA00049902"/>
    </source>
</evidence>
<dbReference type="InterPro" id="IPR013783">
    <property type="entry name" value="Ig-like_fold"/>
</dbReference>
<keyword evidence="7" id="KW-0808">Transferase</keyword>
<evidence type="ECO:0000256" key="14">
    <source>
        <dbReference type="ARBA" id="ARBA00023268"/>
    </source>
</evidence>
<dbReference type="NCBIfam" id="TIGR02074">
    <property type="entry name" value="PBP_1a_fam"/>
    <property type="match status" value="1"/>
</dbReference>
<evidence type="ECO:0000256" key="6">
    <source>
        <dbReference type="ARBA" id="ARBA00022676"/>
    </source>
</evidence>